<reference evidence="2" key="1">
    <citation type="journal article" date="2016" name="Insect Biochem. Mol. Biol.">
        <title>Multifaceted biological insights from a draft genome sequence of the tobacco hornworm moth, Manduca sexta.</title>
        <authorList>
            <person name="Kanost M.R."/>
            <person name="Arrese E.L."/>
            <person name="Cao X."/>
            <person name="Chen Y.R."/>
            <person name="Chellapilla S."/>
            <person name="Goldsmith M.R."/>
            <person name="Grosse-Wilde E."/>
            <person name="Heckel D.G."/>
            <person name="Herndon N."/>
            <person name="Jiang H."/>
            <person name="Papanicolaou A."/>
            <person name="Qu J."/>
            <person name="Soulages J.L."/>
            <person name="Vogel H."/>
            <person name="Walters J."/>
            <person name="Waterhouse R.M."/>
            <person name="Ahn S.J."/>
            <person name="Almeida F.C."/>
            <person name="An C."/>
            <person name="Aqrawi P."/>
            <person name="Bretschneider A."/>
            <person name="Bryant W.B."/>
            <person name="Bucks S."/>
            <person name="Chao H."/>
            <person name="Chevignon G."/>
            <person name="Christen J.M."/>
            <person name="Clarke D.F."/>
            <person name="Dittmer N.T."/>
            <person name="Ferguson L.C.F."/>
            <person name="Garavelou S."/>
            <person name="Gordon K.H.J."/>
            <person name="Gunaratna R.T."/>
            <person name="Han Y."/>
            <person name="Hauser F."/>
            <person name="He Y."/>
            <person name="Heidel-Fischer H."/>
            <person name="Hirsh A."/>
            <person name="Hu Y."/>
            <person name="Jiang H."/>
            <person name="Kalra D."/>
            <person name="Klinner C."/>
            <person name="Konig C."/>
            <person name="Kovar C."/>
            <person name="Kroll A.R."/>
            <person name="Kuwar S.S."/>
            <person name="Lee S.L."/>
            <person name="Lehman R."/>
            <person name="Li K."/>
            <person name="Li Z."/>
            <person name="Liang H."/>
            <person name="Lovelace S."/>
            <person name="Lu Z."/>
            <person name="Mansfield J.H."/>
            <person name="McCulloch K.J."/>
            <person name="Mathew T."/>
            <person name="Morton B."/>
            <person name="Muzny D.M."/>
            <person name="Neunemann D."/>
            <person name="Ongeri F."/>
            <person name="Pauchet Y."/>
            <person name="Pu L.L."/>
            <person name="Pyrousis I."/>
            <person name="Rao X.J."/>
            <person name="Redding A."/>
            <person name="Roesel C."/>
            <person name="Sanchez-Gracia A."/>
            <person name="Schaack S."/>
            <person name="Shukla A."/>
            <person name="Tetreau G."/>
            <person name="Wang Y."/>
            <person name="Xiong G.H."/>
            <person name="Traut W."/>
            <person name="Walsh T.K."/>
            <person name="Worley K.C."/>
            <person name="Wu D."/>
            <person name="Wu W."/>
            <person name="Wu Y.Q."/>
            <person name="Zhang X."/>
            <person name="Zou Z."/>
            <person name="Zucker H."/>
            <person name="Briscoe A.D."/>
            <person name="Burmester T."/>
            <person name="Clem R.J."/>
            <person name="Feyereisen R."/>
            <person name="Grimmelikhuijzen C.J.P."/>
            <person name="Hamodrakas S.J."/>
            <person name="Hansson B.S."/>
            <person name="Huguet E."/>
            <person name="Jermiin L.S."/>
            <person name="Lan Q."/>
            <person name="Lehman H.K."/>
            <person name="Lorenzen M."/>
            <person name="Merzendorfer H."/>
            <person name="Michalopoulos I."/>
            <person name="Morton D.B."/>
            <person name="Muthukrishnan S."/>
            <person name="Oakeshott J.G."/>
            <person name="Palmer W."/>
            <person name="Park Y."/>
            <person name="Passarelli A.L."/>
            <person name="Rozas J."/>
            <person name="Schwartz L.M."/>
            <person name="Smith W."/>
            <person name="Southgate A."/>
            <person name="Vilcinskas A."/>
            <person name="Vogt R."/>
            <person name="Wang P."/>
            <person name="Werren J."/>
            <person name="Yu X.Q."/>
            <person name="Zhou J.J."/>
            <person name="Brown S.J."/>
            <person name="Scherer S.E."/>
            <person name="Richards S."/>
            <person name="Blissard G.W."/>
        </authorList>
    </citation>
    <scope>NUCLEOTIDE SEQUENCE</scope>
</reference>
<gene>
    <name evidence="2" type="ORF">O3G_MSEX010820</name>
</gene>
<feature type="chain" id="PRO_5037726241" evidence="1">
    <location>
        <begin position="16"/>
        <end position="167"/>
    </location>
</feature>
<dbReference type="Proteomes" id="UP000791440">
    <property type="component" value="Unassembled WGS sequence"/>
</dbReference>
<protein>
    <submittedName>
        <fullName evidence="2">Uncharacterized protein</fullName>
    </submittedName>
</protein>
<proteinExistence type="predicted"/>
<keyword evidence="1" id="KW-0732">Signal</keyword>
<dbReference type="AlphaFoldDB" id="A0A921ZJ07"/>
<evidence type="ECO:0000313" key="2">
    <source>
        <dbReference type="EMBL" id="KAG6458363.1"/>
    </source>
</evidence>
<keyword evidence="3" id="KW-1185">Reference proteome</keyword>
<evidence type="ECO:0000256" key="1">
    <source>
        <dbReference type="SAM" id="SignalP"/>
    </source>
</evidence>
<comment type="caution">
    <text evidence="2">The sequence shown here is derived from an EMBL/GenBank/DDBJ whole genome shotgun (WGS) entry which is preliminary data.</text>
</comment>
<dbReference type="EMBL" id="JH668580">
    <property type="protein sequence ID" value="KAG6458363.1"/>
    <property type="molecule type" value="Genomic_DNA"/>
</dbReference>
<evidence type="ECO:0000313" key="3">
    <source>
        <dbReference type="Proteomes" id="UP000791440"/>
    </source>
</evidence>
<dbReference type="OrthoDB" id="7483731at2759"/>
<feature type="signal peptide" evidence="1">
    <location>
        <begin position="1"/>
        <end position="15"/>
    </location>
</feature>
<sequence>MIIYIILTLLSPVLCQYPSLAGIKPDVTFGDENERFDISSVIRDQNRYYGDQDFRRAQDRDLLNALKDTFTALRRSNADVKNTVEFVKMSDSDFAYHDTMDSGGGSVADFEMNLKKFKKDADEYRKLKTDQGQDGRRTIPDESEILMNYALPVQLKVKGYLQLPLDK</sequence>
<organism evidence="2 3">
    <name type="scientific">Manduca sexta</name>
    <name type="common">Tobacco hawkmoth</name>
    <name type="synonym">Tobacco hornworm</name>
    <dbReference type="NCBI Taxonomy" id="7130"/>
    <lineage>
        <taxon>Eukaryota</taxon>
        <taxon>Metazoa</taxon>
        <taxon>Ecdysozoa</taxon>
        <taxon>Arthropoda</taxon>
        <taxon>Hexapoda</taxon>
        <taxon>Insecta</taxon>
        <taxon>Pterygota</taxon>
        <taxon>Neoptera</taxon>
        <taxon>Endopterygota</taxon>
        <taxon>Lepidoptera</taxon>
        <taxon>Glossata</taxon>
        <taxon>Ditrysia</taxon>
        <taxon>Bombycoidea</taxon>
        <taxon>Sphingidae</taxon>
        <taxon>Sphinginae</taxon>
        <taxon>Sphingini</taxon>
        <taxon>Manduca</taxon>
    </lineage>
</organism>
<name>A0A921ZJ07_MANSE</name>
<reference evidence="2" key="2">
    <citation type="submission" date="2020-12" db="EMBL/GenBank/DDBJ databases">
        <authorList>
            <person name="Kanost M."/>
        </authorList>
    </citation>
    <scope>NUCLEOTIDE SEQUENCE</scope>
</reference>
<accession>A0A921ZJ07</accession>